<comment type="caution">
    <text evidence="1">The sequence shown here is derived from an EMBL/GenBank/DDBJ whole genome shotgun (WGS) entry which is preliminary data.</text>
</comment>
<evidence type="ECO:0000313" key="2">
    <source>
        <dbReference type="Proteomes" id="UP001497535"/>
    </source>
</evidence>
<reference evidence="1" key="1">
    <citation type="submission" date="2023-11" db="EMBL/GenBank/DDBJ databases">
        <authorList>
            <person name="Poullet M."/>
        </authorList>
    </citation>
    <scope>NUCLEOTIDE SEQUENCE</scope>
    <source>
        <strain evidence="1">E1834</strain>
    </source>
</reference>
<dbReference type="EMBL" id="CAVMJV010000048">
    <property type="protein sequence ID" value="CAK5082850.1"/>
    <property type="molecule type" value="Genomic_DNA"/>
</dbReference>
<protein>
    <submittedName>
        <fullName evidence="1">Uncharacterized protein</fullName>
    </submittedName>
</protein>
<evidence type="ECO:0000313" key="1">
    <source>
        <dbReference type="EMBL" id="CAK5082850.1"/>
    </source>
</evidence>
<name>A0ACB0ZV48_MELEN</name>
<organism evidence="1 2">
    <name type="scientific">Meloidogyne enterolobii</name>
    <name type="common">Root-knot nematode worm</name>
    <name type="synonym">Meloidogyne mayaguensis</name>
    <dbReference type="NCBI Taxonomy" id="390850"/>
    <lineage>
        <taxon>Eukaryota</taxon>
        <taxon>Metazoa</taxon>
        <taxon>Ecdysozoa</taxon>
        <taxon>Nematoda</taxon>
        <taxon>Chromadorea</taxon>
        <taxon>Rhabditida</taxon>
        <taxon>Tylenchina</taxon>
        <taxon>Tylenchomorpha</taxon>
        <taxon>Tylenchoidea</taxon>
        <taxon>Meloidogynidae</taxon>
        <taxon>Meloidogyninae</taxon>
        <taxon>Meloidogyne</taxon>
    </lineage>
</organism>
<gene>
    <name evidence="1" type="ORF">MENTE1834_LOCUS30153</name>
</gene>
<proteinExistence type="predicted"/>
<keyword evidence="2" id="KW-1185">Reference proteome</keyword>
<accession>A0ACB0ZV48</accession>
<dbReference type="Proteomes" id="UP001497535">
    <property type="component" value="Unassembled WGS sequence"/>
</dbReference>
<sequence>MDVNLHSNELEARFRLRLFTFLRSQEDLKQLISNDPTKSTQSSTINYSQLRLELGRFLAAYYLNFSFPLLFKNIKKLDISHKGLSFFCFWLIEGFIGFLSLLLVN</sequence>